<reference evidence="2" key="1">
    <citation type="submission" date="2021-01" db="EMBL/GenBank/DDBJ databases">
        <authorList>
            <person name="Corre E."/>
            <person name="Pelletier E."/>
            <person name="Niang G."/>
            <person name="Scheremetjew M."/>
            <person name="Finn R."/>
            <person name="Kale V."/>
            <person name="Holt S."/>
            <person name="Cochrane G."/>
            <person name="Meng A."/>
            <person name="Brown T."/>
            <person name="Cohen L."/>
        </authorList>
    </citation>
    <scope>NUCLEOTIDE SEQUENCE</scope>
    <source>
        <strain evidence="2">Pop2</strain>
    </source>
</reference>
<dbReference type="EMBL" id="HBGN01040095">
    <property type="protein sequence ID" value="CAD9358719.1"/>
    <property type="molecule type" value="Transcribed_RNA"/>
</dbReference>
<feature type="region of interest" description="Disordered" evidence="1">
    <location>
        <begin position="20"/>
        <end position="48"/>
    </location>
</feature>
<organism evidence="2">
    <name type="scientific">Ditylum brightwellii</name>
    <dbReference type="NCBI Taxonomy" id="49249"/>
    <lineage>
        <taxon>Eukaryota</taxon>
        <taxon>Sar</taxon>
        <taxon>Stramenopiles</taxon>
        <taxon>Ochrophyta</taxon>
        <taxon>Bacillariophyta</taxon>
        <taxon>Mediophyceae</taxon>
        <taxon>Lithodesmiophycidae</taxon>
        <taxon>Lithodesmiales</taxon>
        <taxon>Lithodesmiaceae</taxon>
        <taxon>Ditylum</taxon>
    </lineage>
</organism>
<evidence type="ECO:0000256" key="1">
    <source>
        <dbReference type="SAM" id="MobiDB-lite"/>
    </source>
</evidence>
<dbReference type="AlphaFoldDB" id="A0A6U4A0X7"/>
<name>A0A6U4A0X7_9STRA</name>
<evidence type="ECO:0000313" key="2">
    <source>
        <dbReference type="EMBL" id="CAD9358719.1"/>
    </source>
</evidence>
<accession>A0A6U4A0X7</accession>
<proteinExistence type="predicted"/>
<protein>
    <submittedName>
        <fullName evidence="2">Uncharacterized protein</fullName>
    </submittedName>
</protein>
<sequence>MPGITITNLTSQMRYASLTRSVGTTSDNDTSSSSISSHNTNGMGSMNGWGSISSRKSYACLSSLGSEGGNNNNNMSACDESRIQLQYTVKTRTAGAMQTESWGYFVDLSDGGMQI</sequence>
<gene>
    <name evidence="2" type="ORF">DBRI1063_LOCUS25665</name>
</gene>
<feature type="compositionally biased region" description="Low complexity" evidence="1">
    <location>
        <begin position="24"/>
        <end position="41"/>
    </location>
</feature>